<feature type="transmembrane region" description="Helical" evidence="8">
    <location>
        <begin position="180"/>
        <end position="199"/>
    </location>
</feature>
<dbReference type="PROSITE" id="PS00218">
    <property type="entry name" value="AMINO_ACID_PERMEASE_1"/>
    <property type="match status" value="1"/>
</dbReference>
<feature type="region of interest" description="Disordered" evidence="7">
    <location>
        <begin position="1"/>
        <end position="30"/>
    </location>
</feature>
<dbReference type="InterPro" id="IPR004840">
    <property type="entry name" value="Amino_acid_permease_CS"/>
</dbReference>
<feature type="transmembrane region" description="Helical" evidence="8">
    <location>
        <begin position="62"/>
        <end position="82"/>
    </location>
</feature>
<keyword evidence="2" id="KW-0813">Transport</keyword>
<feature type="transmembrane region" description="Helical" evidence="8">
    <location>
        <begin position="425"/>
        <end position="443"/>
    </location>
</feature>
<feature type="transmembrane region" description="Helical" evidence="8">
    <location>
        <begin position="307"/>
        <end position="327"/>
    </location>
</feature>
<dbReference type="PANTHER" id="PTHR43495">
    <property type="entry name" value="GABA PERMEASE"/>
    <property type="match status" value="1"/>
</dbReference>
<keyword evidence="3 8" id="KW-0812">Transmembrane</keyword>
<dbReference type="PIRSF" id="PIRSF006060">
    <property type="entry name" value="AA_transporter"/>
    <property type="match status" value="1"/>
</dbReference>
<name>A0ABP3G3D7_9ACTN</name>
<dbReference type="PANTHER" id="PTHR43495:SF5">
    <property type="entry name" value="GAMMA-AMINOBUTYRIC ACID PERMEASE"/>
    <property type="match status" value="1"/>
</dbReference>
<dbReference type="Gene3D" id="1.20.1740.10">
    <property type="entry name" value="Amino acid/polyamine transporter I"/>
    <property type="match status" value="1"/>
</dbReference>
<evidence type="ECO:0000313" key="10">
    <source>
        <dbReference type="EMBL" id="GAA0333311.1"/>
    </source>
</evidence>
<accession>A0ABP3G3D7</accession>
<keyword evidence="5 8" id="KW-1133">Transmembrane helix</keyword>
<evidence type="ECO:0000256" key="5">
    <source>
        <dbReference type="ARBA" id="ARBA00022989"/>
    </source>
</evidence>
<sequence>MAAQATKAPAEAGHQPTTPETAGPKEGGELGNGLRPRHLTMLALGGVIGAGLFVGSGTGLRVAGPAIIVSYALAAGLALLVMRMLGELAANMPASGSFSVYAERALGKWAGFTAGWLYWWVTVIAIAIELIAASSILHQWLPAVPQWTFALVALAVFTIANMLSVASFGEAEFWFAGIKVAAIIAFLALGVTAMCGALPGVHSPGLDNITGHGGFVPQGWNSIVAGLLAVVFAFGGMEVITMAAAESGDPARSVTKAVNSAIWRISLFYLGSIAVIVALLPWDSAEPGRSPYVAVLDRLGVPGAGRLIEVVVLIALLSAMNANLYGASRMAHSLAARGDAPRALLRTSRRGAPRLAVAASAAFGFCSIALDHAWPERILPFLAKAMGGAMLFMWLTVAVAHLVLRRRLERDSPEALVVRMRGYPYLSWTAVVGIVTVLVLMALDVKARGQLGWSALLVLVLLGIAAVRSMPFGSAPKGRGELRDQPRPTRG</sequence>
<feature type="transmembrane region" description="Helical" evidence="8">
    <location>
        <begin position="117"/>
        <end position="141"/>
    </location>
</feature>
<protein>
    <submittedName>
        <fullName evidence="10">Amino acid permease</fullName>
    </submittedName>
</protein>
<dbReference type="Pfam" id="PF00324">
    <property type="entry name" value="AA_permease"/>
    <property type="match status" value="1"/>
</dbReference>
<dbReference type="EMBL" id="BAAABW010000002">
    <property type="protein sequence ID" value="GAA0333311.1"/>
    <property type="molecule type" value="Genomic_DNA"/>
</dbReference>
<feature type="transmembrane region" description="Helical" evidence="8">
    <location>
        <begin position="355"/>
        <end position="375"/>
    </location>
</feature>
<reference evidence="11" key="1">
    <citation type="journal article" date="2019" name="Int. J. Syst. Evol. Microbiol.">
        <title>The Global Catalogue of Microorganisms (GCM) 10K type strain sequencing project: providing services to taxonomists for standard genome sequencing and annotation.</title>
        <authorList>
            <consortium name="The Broad Institute Genomics Platform"/>
            <consortium name="The Broad Institute Genome Sequencing Center for Infectious Disease"/>
            <person name="Wu L."/>
            <person name="Ma J."/>
        </authorList>
    </citation>
    <scope>NUCLEOTIDE SEQUENCE [LARGE SCALE GENOMIC DNA]</scope>
    <source>
        <strain evidence="11">JCM 4565</strain>
    </source>
</reference>
<feature type="transmembrane region" description="Helical" evidence="8">
    <location>
        <begin position="381"/>
        <end position="404"/>
    </location>
</feature>
<feature type="transmembrane region" description="Helical" evidence="8">
    <location>
        <begin position="147"/>
        <end position="168"/>
    </location>
</feature>
<comment type="caution">
    <text evidence="10">The sequence shown here is derived from an EMBL/GenBank/DDBJ whole genome shotgun (WGS) entry which is preliminary data.</text>
</comment>
<feature type="transmembrane region" description="Helical" evidence="8">
    <location>
        <begin position="219"/>
        <end position="240"/>
    </location>
</feature>
<keyword evidence="4" id="KW-0029">Amino-acid transport</keyword>
<evidence type="ECO:0000256" key="3">
    <source>
        <dbReference type="ARBA" id="ARBA00022692"/>
    </source>
</evidence>
<evidence type="ECO:0000259" key="9">
    <source>
        <dbReference type="Pfam" id="PF00324"/>
    </source>
</evidence>
<evidence type="ECO:0000256" key="8">
    <source>
        <dbReference type="SAM" id="Phobius"/>
    </source>
</evidence>
<feature type="transmembrane region" description="Helical" evidence="8">
    <location>
        <begin position="449"/>
        <end position="467"/>
    </location>
</feature>
<feature type="domain" description="Amino acid permease/ SLC12A" evidence="9">
    <location>
        <begin position="38"/>
        <end position="448"/>
    </location>
</feature>
<feature type="transmembrane region" description="Helical" evidence="8">
    <location>
        <begin position="39"/>
        <end position="56"/>
    </location>
</feature>
<evidence type="ECO:0000256" key="1">
    <source>
        <dbReference type="ARBA" id="ARBA00004141"/>
    </source>
</evidence>
<dbReference type="RefSeq" id="WP_344115821.1">
    <property type="nucleotide sequence ID" value="NZ_BAAABW010000002.1"/>
</dbReference>
<evidence type="ECO:0000256" key="4">
    <source>
        <dbReference type="ARBA" id="ARBA00022970"/>
    </source>
</evidence>
<keyword evidence="11" id="KW-1185">Reference proteome</keyword>
<evidence type="ECO:0000313" key="11">
    <source>
        <dbReference type="Proteomes" id="UP001500063"/>
    </source>
</evidence>
<evidence type="ECO:0000256" key="7">
    <source>
        <dbReference type="SAM" id="MobiDB-lite"/>
    </source>
</evidence>
<keyword evidence="6 8" id="KW-0472">Membrane</keyword>
<proteinExistence type="predicted"/>
<gene>
    <name evidence="10" type="ORF">GCM10010319_06580</name>
</gene>
<evidence type="ECO:0000256" key="2">
    <source>
        <dbReference type="ARBA" id="ARBA00022448"/>
    </source>
</evidence>
<feature type="transmembrane region" description="Helical" evidence="8">
    <location>
        <begin position="261"/>
        <end position="282"/>
    </location>
</feature>
<dbReference type="InterPro" id="IPR004841">
    <property type="entry name" value="AA-permease/SLC12A_dom"/>
</dbReference>
<evidence type="ECO:0000256" key="6">
    <source>
        <dbReference type="ARBA" id="ARBA00023136"/>
    </source>
</evidence>
<comment type="subcellular location">
    <subcellularLocation>
        <location evidence="1">Membrane</location>
        <topology evidence="1">Multi-pass membrane protein</topology>
    </subcellularLocation>
</comment>
<organism evidence="10 11">
    <name type="scientific">Streptomyces blastmyceticus</name>
    <dbReference type="NCBI Taxonomy" id="68180"/>
    <lineage>
        <taxon>Bacteria</taxon>
        <taxon>Bacillati</taxon>
        <taxon>Actinomycetota</taxon>
        <taxon>Actinomycetes</taxon>
        <taxon>Kitasatosporales</taxon>
        <taxon>Streptomycetaceae</taxon>
        <taxon>Streptomyces</taxon>
    </lineage>
</organism>
<dbReference type="Proteomes" id="UP001500063">
    <property type="component" value="Unassembled WGS sequence"/>
</dbReference>